<dbReference type="PANTHER" id="PTHR31314:SF164">
    <property type="entry name" value="HTH MYB-TYPE DOMAIN-CONTAINING PROTEIN"/>
    <property type="match status" value="1"/>
</dbReference>
<evidence type="ECO:0000313" key="7">
    <source>
        <dbReference type="EMBL" id="GAA0139760.1"/>
    </source>
</evidence>
<keyword evidence="4" id="KW-0539">Nucleus</keyword>
<feature type="compositionally biased region" description="Polar residues" evidence="5">
    <location>
        <begin position="57"/>
        <end position="66"/>
    </location>
</feature>
<dbReference type="EMBL" id="BAABME010000117">
    <property type="protein sequence ID" value="GAA0139760.1"/>
    <property type="molecule type" value="Genomic_DNA"/>
</dbReference>
<dbReference type="PANTHER" id="PTHR31314">
    <property type="entry name" value="MYB FAMILY TRANSCRIPTION FACTOR PHL7-LIKE"/>
    <property type="match status" value="1"/>
</dbReference>
<feature type="compositionally biased region" description="Low complexity" evidence="5">
    <location>
        <begin position="7"/>
        <end position="19"/>
    </location>
</feature>
<evidence type="ECO:0000256" key="2">
    <source>
        <dbReference type="ARBA" id="ARBA00023015"/>
    </source>
</evidence>
<keyword evidence="2" id="KW-0805">Transcription regulation</keyword>
<dbReference type="AlphaFoldDB" id="A0AAV3NNV8"/>
<keyword evidence="8" id="KW-1185">Reference proteome</keyword>
<dbReference type="NCBIfam" id="TIGR01557">
    <property type="entry name" value="myb_SHAQKYF"/>
    <property type="match status" value="1"/>
</dbReference>
<reference evidence="7 8" key="1">
    <citation type="submission" date="2024-01" db="EMBL/GenBank/DDBJ databases">
        <title>The complete chloroplast genome sequence of Lithospermum erythrorhizon: insights into the phylogenetic relationship among Boraginaceae species and the maternal lineages of purple gromwells.</title>
        <authorList>
            <person name="Okada T."/>
            <person name="Watanabe K."/>
        </authorList>
    </citation>
    <scope>NUCLEOTIDE SEQUENCE [LARGE SCALE GENOMIC DNA]</scope>
</reference>
<dbReference type="InterPro" id="IPR006447">
    <property type="entry name" value="Myb_dom_plants"/>
</dbReference>
<evidence type="ECO:0000259" key="6">
    <source>
        <dbReference type="PROSITE" id="PS51294"/>
    </source>
</evidence>
<gene>
    <name evidence="7" type="ORF">LIER_01243</name>
</gene>
<feature type="compositionally biased region" description="Acidic residues" evidence="5">
    <location>
        <begin position="28"/>
        <end position="37"/>
    </location>
</feature>
<dbReference type="InterPro" id="IPR001005">
    <property type="entry name" value="SANT/Myb"/>
</dbReference>
<feature type="region of interest" description="Disordered" evidence="5">
    <location>
        <begin position="1"/>
        <end position="89"/>
    </location>
</feature>
<comment type="caution">
    <text evidence="7">The sequence shown here is derived from an EMBL/GenBank/DDBJ whole genome shotgun (WGS) entry which is preliminary data.</text>
</comment>
<dbReference type="Gene3D" id="1.10.10.60">
    <property type="entry name" value="Homeodomain-like"/>
    <property type="match status" value="1"/>
</dbReference>
<dbReference type="Proteomes" id="UP001454036">
    <property type="component" value="Unassembled WGS sequence"/>
</dbReference>
<protein>
    <submittedName>
        <fullName evidence="7">DNA-binding transcription factor</fullName>
    </submittedName>
</protein>
<feature type="region of interest" description="Disordered" evidence="5">
    <location>
        <begin position="375"/>
        <end position="399"/>
    </location>
</feature>
<dbReference type="InterPro" id="IPR009057">
    <property type="entry name" value="Homeodomain-like_sf"/>
</dbReference>
<dbReference type="PROSITE" id="PS51294">
    <property type="entry name" value="HTH_MYB"/>
    <property type="match status" value="1"/>
</dbReference>
<dbReference type="GO" id="GO:0003677">
    <property type="term" value="F:DNA binding"/>
    <property type="evidence" value="ECO:0007669"/>
    <property type="project" value="UniProtKB-KW"/>
</dbReference>
<dbReference type="InterPro" id="IPR046955">
    <property type="entry name" value="PHR1-like"/>
</dbReference>
<evidence type="ECO:0000256" key="1">
    <source>
        <dbReference type="ARBA" id="ARBA00004123"/>
    </source>
</evidence>
<dbReference type="Pfam" id="PF00249">
    <property type="entry name" value="Myb_DNA-binding"/>
    <property type="match status" value="1"/>
</dbReference>
<evidence type="ECO:0000256" key="5">
    <source>
        <dbReference type="SAM" id="MobiDB-lite"/>
    </source>
</evidence>
<evidence type="ECO:0000256" key="4">
    <source>
        <dbReference type="ARBA" id="ARBA00023242"/>
    </source>
</evidence>
<feature type="domain" description="HTH myb-type" evidence="6">
    <location>
        <begin position="92"/>
        <end position="147"/>
    </location>
</feature>
<sequence>MMKDSSRGSSSHGSRSSRGATKSHKFEEEDEMLEEENNYCNNDSGSNNNMNDEDGLTRSSSYSTVEESGGKKSTNNNNSGSVRQYNRSKNPRLRWTPELHLCFVHAVERLGGQERATPKLVLQMMNIKGLSIAHVKSHLQMYRSKKTDEPNNYQATISDHQQRLLVESVDQHNMYSLRQLPSIQGLNQHFPSSSSLRCEDTLWSHRHLTSMYNHNNTSNQAMMMSTPSTSRFTRNNISFDASPSHQRGLPNKSSSAFCLSHDHHHLQNSIQYPYLWKNKSFEHDNHEAKQSSNEFFNNRRGINWPRIHQFDPVSKPLLVDNLEEGRSSMKRKARLDDELDLNLSLKTNTLHGSEEIDDNNLCSLSLSTTLSKIEDNNQENSTRKHARRETSPPTLALTL</sequence>
<accession>A0AAV3NNV8</accession>
<feature type="compositionally biased region" description="Low complexity" evidence="5">
    <location>
        <begin position="38"/>
        <end position="50"/>
    </location>
</feature>
<organism evidence="7 8">
    <name type="scientific">Lithospermum erythrorhizon</name>
    <name type="common">Purple gromwell</name>
    <name type="synonym">Lithospermum officinale var. erythrorhizon</name>
    <dbReference type="NCBI Taxonomy" id="34254"/>
    <lineage>
        <taxon>Eukaryota</taxon>
        <taxon>Viridiplantae</taxon>
        <taxon>Streptophyta</taxon>
        <taxon>Embryophyta</taxon>
        <taxon>Tracheophyta</taxon>
        <taxon>Spermatophyta</taxon>
        <taxon>Magnoliopsida</taxon>
        <taxon>eudicotyledons</taxon>
        <taxon>Gunneridae</taxon>
        <taxon>Pentapetalae</taxon>
        <taxon>asterids</taxon>
        <taxon>lamiids</taxon>
        <taxon>Boraginales</taxon>
        <taxon>Boraginaceae</taxon>
        <taxon>Boraginoideae</taxon>
        <taxon>Lithospermeae</taxon>
        <taxon>Lithospermum</taxon>
    </lineage>
</organism>
<keyword evidence="3" id="KW-0804">Transcription</keyword>
<dbReference type="GO" id="GO:0005634">
    <property type="term" value="C:nucleus"/>
    <property type="evidence" value="ECO:0007669"/>
    <property type="project" value="UniProtKB-SubCell"/>
</dbReference>
<dbReference type="InterPro" id="IPR017930">
    <property type="entry name" value="Myb_dom"/>
</dbReference>
<dbReference type="GO" id="GO:0003700">
    <property type="term" value="F:DNA-binding transcription factor activity"/>
    <property type="evidence" value="ECO:0007669"/>
    <property type="project" value="InterPro"/>
</dbReference>
<name>A0AAV3NNV8_LITER</name>
<comment type="subcellular location">
    <subcellularLocation>
        <location evidence="1">Nucleus</location>
    </subcellularLocation>
</comment>
<evidence type="ECO:0000313" key="8">
    <source>
        <dbReference type="Proteomes" id="UP001454036"/>
    </source>
</evidence>
<evidence type="ECO:0000256" key="3">
    <source>
        <dbReference type="ARBA" id="ARBA00023163"/>
    </source>
</evidence>
<keyword evidence="7" id="KW-0238">DNA-binding</keyword>
<dbReference type="FunFam" id="1.10.10.60:FF:000002">
    <property type="entry name" value="Myb family transcription factor"/>
    <property type="match status" value="1"/>
</dbReference>
<proteinExistence type="predicted"/>
<feature type="compositionally biased region" description="Low complexity" evidence="5">
    <location>
        <begin position="71"/>
        <end position="81"/>
    </location>
</feature>
<dbReference type="SUPFAM" id="SSF46689">
    <property type="entry name" value="Homeodomain-like"/>
    <property type="match status" value="1"/>
</dbReference>